<evidence type="ECO:0000313" key="3">
    <source>
        <dbReference type="Proteomes" id="UP000460287"/>
    </source>
</evidence>
<accession>A0A7X2MZ99</accession>
<reference evidence="2 3" key="1">
    <citation type="submission" date="2019-08" db="EMBL/GenBank/DDBJ databases">
        <title>In-depth cultivation of the pig gut microbiome towards novel bacterial diversity and tailored functional studies.</title>
        <authorList>
            <person name="Wylensek D."/>
            <person name="Hitch T.C.A."/>
            <person name="Clavel T."/>
        </authorList>
    </citation>
    <scope>NUCLEOTIDE SEQUENCE [LARGE SCALE GENOMIC DNA]</scope>
    <source>
        <strain evidence="2 3">WCA-383-APC-5B</strain>
    </source>
</reference>
<name>A0A7X2MZ99_9CLOT</name>
<dbReference type="InterPro" id="IPR010718">
    <property type="entry name" value="DUF1294"/>
</dbReference>
<dbReference type="RefSeq" id="WP_154531724.1">
    <property type="nucleotide sequence ID" value="NZ_JAXFSD010000174.1"/>
</dbReference>
<dbReference type="GO" id="GO:0003676">
    <property type="term" value="F:nucleic acid binding"/>
    <property type="evidence" value="ECO:0007669"/>
    <property type="project" value="InterPro"/>
</dbReference>
<evidence type="ECO:0000313" key="2">
    <source>
        <dbReference type="EMBL" id="MSR91827.1"/>
    </source>
</evidence>
<organism evidence="2 3">
    <name type="scientific">Inconstantimicrobium porci</name>
    <dbReference type="NCBI Taxonomy" id="2652291"/>
    <lineage>
        <taxon>Bacteria</taxon>
        <taxon>Bacillati</taxon>
        <taxon>Bacillota</taxon>
        <taxon>Clostridia</taxon>
        <taxon>Eubacteriales</taxon>
        <taxon>Clostridiaceae</taxon>
        <taxon>Inconstantimicrobium</taxon>
    </lineage>
</organism>
<dbReference type="EMBL" id="VULX01000016">
    <property type="protein sequence ID" value="MSR91827.1"/>
    <property type="molecule type" value="Genomic_DNA"/>
</dbReference>
<dbReference type="Proteomes" id="UP000460287">
    <property type="component" value="Unassembled WGS sequence"/>
</dbReference>
<dbReference type="Pfam" id="PF06961">
    <property type="entry name" value="DUF1294"/>
    <property type="match status" value="1"/>
</dbReference>
<keyword evidence="1" id="KW-0812">Transmembrane</keyword>
<feature type="transmembrane region" description="Helical" evidence="1">
    <location>
        <begin position="37"/>
        <end position="58"/>
    </location>
</feature>
<keyword evidence="3" id="KW-1185">Reference proteome</keyword>
<feature type="transmembrane region" description="Helical" evidence="1">
    <location>
        <begin position="5"/>
        <end position="22"/>
    </location>
</feature>
<feature type="transmembrane region" description="Helical" evidence="1">
    <location>
        <begin position="65"/>
        <end position="86"/>
    </location>
</feature>
<proteinExistence type="predicted"/>
<dbReference type="InterPro" id="IPR012156">
    <property type="entry name" value="Cold_shock_CspA"/>
</dbReference>
<evidence type="ECO:0000256" key="1">
    <source>
        <dbReference type="SAM" id="Phobius"/>
    </source>
</evidence>
<keyword evidence="1" id="KW-0472">Membrane</keyword>
<gene>
    <name evidence="2" type="ORF">FYJ33_10530</name>
</gene>
<dbReference type="AlphaFoldDB" id="A0A7X2MZ99"/>
<dbReference type="PIRSF" id="PIRSF002599">
    <property type="entry name" value="Cold_shock_A"/>
    <property type="match status" value="1"/>
</dbReference>
<protein>
    <submittedName>
        <fullName evidence="2">DUF1294 domain-containing protein</fullName>
    </submittedName>
</protein>
<sequence>MDKLIAICLFIINFIGFIAMMIDKRRAVKHKWRIPEYNLFFIGLLGGSVGCLVGMYTFHHKTKHWYFKVIYTLFLVVHLLILYYFLK</sequence>
<keyword evidence="1" id="KW-1133">Transmembrane helix</keyword>
<comment type="caution">
    <text evidence="2">The sequence shown here is derived from an EMBL/GenBank/DDBJ whole genome shotgun (WGS) entry which is preliminary data.</text>
</comment>